<dbReference type="GO" id="GO:1904262">
    <property type="term" value="P:negative regulation of TORC1 signaling"/>
    <property type="evidence" value="ECO:0007669"/>
    <property type="project" value="TreeGrafter"/>
</dbReference>
<dbReference type="Pfam" id="PF03666">
    <property type="entry name" value="NPR3"/>
    <property type="match status" value="1"/>
</dbReference>
<keyword evidence="2" id="KW-0469">Meiosis</keyword>
<feature type="region of interest" description="Disordered" evidence="3">
    <location>
        <begin position="181"/>
        <end position="210"/>
    </location>
</feature>
<dbReference type="Proteomes" id="UP001164286">
    <property type="component" value="Unassembled WGS sequence"/>
</dbReference>
<sequence length="1009" mass="111486">MAENILGILFVTSTSRGRNVFRYPPDPLSPYPRLSQPIYPSSTYTARDNVFGDVSRRRLFPDSSTTHTHTDARKSSAASGGEPSSAHRSTRLGRAFGASSDGGSGNQRYGGGCRADLPDWGRMEEEEEGADSDGTDDSDEGLYYMGSNRVPLSGKRIMEEVINPQSINEELMRYADPTKTNTLVNSRAAEGADRTSPRKGDSGRNGNLSSGNAAIVAGQVQFHGAPGVKYDASIESQYSYALGYSLDFLSDMLTPPRAACNRKFELCVDELVFIGHPVTIGADGQWGYPKEAGQAEENGRRNTADEGDRRGRRREAVGHSHLRTVVEGSGSESNSLSDIGGGNRDPLANSPEKKRSDANGADGKGKSGDGAEEECPSLDMFHMVLIVDKPDPKTAPMGGTDHIAPSEGFEEIYREIAFKWTAAAYALQVKNNWVARESWEMAKARERSMAEGISVEKCCLSMYRGNPLERALQDLSYNLWKFRTSPVNPLYTHLPTTVTVCLADLPISMILSPRTGASDETWAHWGSGGHGNEYDIESEASSDSGLDLPGERSGGREVRVEPWQTLLLVEDRAKERARETAAAVVGLGNWTPTRPKSGWGDEEEDEEAIRRAAGGSRRGSKEAQAEEDEGNLMKALIEACDVSKPLADIAHMLRFDLEGILIPLARELVQNKKAILIDVVNTRLRTLVMPSTIVEHSTTLEDYVDSFSRAFPALPLLPVYLSQISAAPTPFRDLIPTTPSESDGEIPARQVYLDSLIWLLKHDLVIQVHTYVRIWARAEVKEIAWKRLWLRRRSRWINSRAGSLRARSERSHGSSGTSTAGDDEVDMITPRADKGNPIDAMSMSVPPPNGPREAQRTPLSGIPSIPPTRSSSFPDLGQSFMDYDPELELDSDVGEPEGFRSDQDRLEAKNFSMELKEPERKDIPKFEGTFIFRPARAVKEEMRWLRVIREGADEVWASKFDLCVQYFDGATSFDEISYRTGLRLREIDWIVKLFKEDVSNSVSVIDRTS</sequence>
<feature type="compositionally biased region" description="Acidic residues" evidence="3">
    <location>
        <begin position="124"/>
        <end position="140"/>
    </location>
</feature>
<dbReference type="Pfam" id="PF24064">
    <property type="entry name" value="HTH_NPRL3"/>
    <property type="match status" value="1"/>
</dbReference>
<feature type="compositionally biased region" description="Basic and acidic residues" evidence="3">
    <location>
        <begin position="297"/>
        <end position="318"/>
    </location>
</feature>
<dbReference type="GO" id="GO:1990130">
    <property type="term" value="C:GATOR1 complex"/>
    <property type="evidence" value="ECO:0007669"/>
    <property type="project" value="TreeGrafter"/>
</dbReference>
<comment type="similarity">
    <text evidence="1 2">Belongs to the NPR3 family.</text>
</comment>
<comment type="function">
    <text evidence="2">Mediates inactivation of the TORC1 complex in response to amino acid starvation. Required for meiotic nuclear division.</text>
</comment>
<feature type="domain" description="GATOR1 complex protein NPRL3 C-terminal HTH" evidence="4">
    <location>
        <begin position="940"/>
        <end position="997"/>
    </location>
</feature>
<feature type="region of interest" description="Disordered" evidence="3">
    <location>
        <begin position="533"/>
        <end position="556"/>
    </location>
</feature>
<feature type="region of interest" description="Disordered" evidence="3">
    <location>
        <begin position="59"/>
        <end position="147"/>
    </location>
</feature>
<dbReference type="GO" id="GO:0034198">
    <property type="term" value="P:cellular response to amino acid starvation"/>
    <property type="evidence" value="ECO:0007669"/>
    <property type="project" value="TreeGrafter"/>
</dbReference>
<evidence type="ECO:0000259" key="4">
    <source>
        <dbReference type="Pfam" id="PF24064"/>
    </source>
</evidence>
<name>A0AA38H913_9TREE</name>
<evidence type="ECO:0000313" key="6">
    <source>
        <dbReference type="Proteomes" id="UP001164286"/>
    </source>
</evidence>
<comment type="subcellular location">
    <subcellularLocation>
        <location evidence="2">Vacuole membrane</location>
        <topology evidence="2">Peripheral membrane protein</topology>
    </subcellularLocation>
</comment>
<keyword evidence="6" id="KW-1185">Reference proteome</keyword>
<dbReference type="PANTHER" id="PTHR13153:SF5">
    <property type="entry name" value="GATOR COMPLEX PROTEIN NPRL3"/>
    <property type="match status" value="1"/>
</dbReference>
<evidence type="ECO:0000256" key="1">
    <source>
        <dbReference type="ARBA" id="ARBA00010546"/>
    </source>
</evidence>
<accession>A0AA38H913</accession>
<dbReference type="GO" id="GO:0005774">
    <property type="term" value="C:vacuolar membrane"/>
    <property type="evidence" value="ECO:0007669"/>
    <property type="project" value="UniProtKB-SubCell"/>
</dbReference>
<dbReference type="EMBL" id="JAKWFO010000005">
    <property type="protein sequence ID" value="KAI9636812.1"/>
    <property type="molecule type" value="Genomic_DNA"/>
</dbReference>
<evidence type="ECO:0000256" key="3">
    <source>
        <dbReference type="SAM" id="MobiDB-lite"/>
    </source>
</evidence>
<dbReference type="RefSeq" id="XP_052946589.1">
    <property type="nucleotide sequence ID" value="XM_053093464.1"/>
</dbReference>
<dbReference type="InterPro" id="IPR005365">
    <property type="entry name" value="Npr3"/>
</dbReference>
<dbReference type="GO" id="GO:0038202">
    <property type="term" value="P:TORC1 signaling"/>
    <property type="evidence" value="ECO:0007669"/>
    <property type="project" value="TreeGrafter"/>
</dbReference>
<feature type="compositionally biased region" description="Basic and acidic residues" evidence="3">
    <location>
        <begin position="351"/>
        <end position="369"/>
    </location>
</feature>
<feature type="compositionally biased region" description="Low complexity" evidence="3">
    <location>
        <begin position="75"/>
        <end position="86"/>
    </location>
</feature>
<evidence type="ECO:0000256" key="2">
    <source>
        <dbReference type="RuleBase" id="RU368069"/>
    </source>
</evidence>
<feature type="compositionally biased region" description="Gly residues" evidence="3">
    <location>
        <begin position="100"/>
        <end position="113"/>
    </location>
</feature>
<keyword evidence="2" id="KW-0732">Signal</keyword>
<proteinExistence type="inferred from homology"/>
<dbReference type="GeneID" id="77732669"/>
<dbReference type="PANTHER" id="PTHR13153">
    <property type="entry name" value="CGTHBA PROTEIN -14 GENE PROTEIN"/>
    <property type="match status" value="1"/>
</dbReference>
<feature type="region of interest" description="Disordered" evidence="3">
    <location>
        <begin position="802"/>
        <end position="874"/>
    </location>
</feature>
<gene>
    <name evidence="5" type="ORF">MKK02DRAFT_45519</name>
</gene>
<dbReference type="InterPro" id="IPR056603">
    <property type="entry name" value="HTH_NPRL3"/>
</dbReference>
<protein>
    <recommendedName>
        <fullName evidence="2">Nitrogen permease regulator 3</fullName>
    </recommendedName>
    <alternativeName>
        <fullName evidence="2">Required for meiotic nuclear division protein 11</fullName>
    </alternativeName>
</protein>
<evidence type="ECO:0000313" key="5">
    <source>
        <dbReference type="EMBL" id="KAI9636812.1"/>
    </source>
</evidence>
<feature type="region of interest" description="Disordered" evidence="3">
    <location>
        <begin position="589"/>
        <end position="628"/>
    </location>
</feature>
<dbReference type="AlphaFoldDB" id="A0AA38H913"/>
<organism evidence="5 6">
    <name type="scientific">Dioszegia hungarica</name>
    <dbReference type="NCBI Taxonomy" id="4972"/>
    <lineage>
        <taxon>Eukaryota</taxon>
        <taxon>Fungi</taxon>
        <taxon>Dikarya</taxon>
        <taxon>Basidiomycota</taxon>
        <taxon>Agaricomycotina</taxon>
        <taxon>Tremellomycetes</taxon>
        <taxon>Tremellales</taxon>
        <taxon>Bulleribasidiaceae</taxon>
        <taxon>Dioszegia</taxon>
    </lineage>
</organism>
<dbReference type="GO" id="GO:0010508">
    <property type="term" value="P:positive regulation of autophagy"/>
    <property type="evidence" value="ECO:0007669"/>
    <property type="project" value="TreeGrafter"/>
</dbReference>
<reference evidence="5" key="1">
    <citation type="journal article" date="2022" name="G3 (Bethesda)">
        <title>High quality genome of the basidiomycete yeast Dioszegia hungarica PDD-24b-2 isolated from cloud water.</title>
        <authorList>
            <person name="Jarrige D."/>
            <person name="Haridas S."/>
            <person name="Bleykasten-Grosshans C."/>
            <person name="Joly M."/>
            <person name="Nadalig T."/>
            <person name="Sancelme M."/>
            <person name="Vuilleumier S."/>
            <person name="Grigoriev I.V."/>
            <person name="Amato P."/>
            <person name="Bringel F."/>
        </authorList>
    </citation>
    <scope>NUCLEOTIDE SEQUENCE</scope>
    <source>
        <strain evidence="5">PDD-24b-2</strain>
    </source>
</reference>
<dbReference type="GO" id="GO:0051321">
    <property type="term" value="P:meiotic cell cycle"/>
    <property type="evidence" value="ECO:0007669"/>
    <property type="project" value="UniProtKB-UniRule"/>
</dbReference>
<feature type="region of interest" description="Disordered" evidence="3">
    <location>
        <begin position="23"/>
        <end position="45"/>
    </location>
</feature>
<feature type="compositionally biased region" description="Basic and acidic residues" evidence="3">
    <location>
        <begin position="190"/>
        <end position="202"/>
    </location>
</feature>
<comment type="caution">
    <text evidence="5">The sequence shown here is derived from an EMBL/GenBank/DDBJ whole genome shotgun (WGS) entry which is preliminary data.</text>
</comment>
<feature type="region of interest" description="Disordered" evidence="3">
    <location>
        <begin position="283"/>
        <end position="374"/>
    </location>
</feature>